<evidence type="ECO:0000313" key="4">
    <source>
        <dbReference type="EMBL" id="VAW93644.1"/>
    </source>
</evidence>
<dbReference type="SMART" id="SM00448">
    <property type="entry name" value="REC"/>
    <property type="match status" value="1"/>
</dbReference>
<dbReference type="InterPro" id="IPR001789">
    <property type="entry name" value="Sig_transdc_resp-reg_receiver"/>
</dbReference>
<dbReference type="PRINTS" id="PR00038">
    <property type="entry name" value="HTHLUXR"/>
</dbReference>
<name>A0A3B1AID2_9ZZZZ</name>
<dbReference type="GO" id="GO:0000160">
    <property type="term" value="P:phosphorelay signal transduction system"/>
    <property type="evidence" value="ECO:0007669"/>
    <property type="project" value="InterPro"/>
</dbReference>
<gene>
    <name evidence="4" type="ORF">MNBD_GAMMA23-666</name>
</gene>
<dbReference type="InterPro" id="IPR016032">
    <property type="entry name" value="Sig_transdc_resp-reg_C-effctor"/>
</dbReference>
<dbReference type="PANTHER" id="PTHR45566:SF1">
    <property type="entry name" value="HTH-TYPE TRANSCRIPTIONAL REGULATOR YHJB-RELATED"/>
    <property type="match status" value="1"/>
</dbReference>
<dbReference type="Gene3D" id="1.10.10.10">
    <property type="entry name" value="Winged helix-like DNA-binding domain superfamily/Winged helix DNA-binding domain"/>
    <property type="match status" value="1"/>
</dbReference>
<dbReference type="EMBL" id="UOFT01000034">
    <property type="protein sequence ID" value="VAW93644.1"/>
    <property type="molecule type" value="Genomic_DNA"/>
</dbReference>
<dbReference type="Pfam" id="PF00196">
    <property type="entry name" value="GerE"/>
    <property type="match status" value="1"/>
</dbReference>
<proteinExistence type="predicted"/>
<evidence type="ECO:0008006" key="5">
    <source>
        <dbReference type="Google" id="ProtNLM"/>
    </source>
</evidence>
<feature type="domain" description="Response regulatory" evidence="3">
    <location>
        <begin position="2"/>
        <end position="119"/>
    </location>
</feature>
<sequence length="223" mass="25039">MKTYIIDNHPLFMDSLAQLVSLFQQDNTIYKYIQTLDAIEALDKTSLPSLIFINISMPKLDGLGFLKVLQKRQILTPVIMLSDNDDIKTMKKALAFDIAGFIPKTHSHAQIQHALNQIFNGNTYIPETVELRLSRIKDLTTGRIQMDSSINALGVTRRQREVLKLAAQGHANKSIALMMNISEHTVKSHLAAMFQLLHAKSRAECVQRAYQTGLIAPPDNNSI</sequence>
<reference evidence="4" key="1">
    <citation type="submission" date="2018-06" db="EMBL/GenBank/DDBJ databases">
        <authorList>
            <person name="Zhirakovskaya E."/>
        </authorList>
    </citation>
    <scope>NUCLEOTIDE SEQUENCE</scope>
</reference>
<evidence type="ECO:0000256" key="1">
    <source>
        <dbReference type="ARBA" id="ARBA00023125"/>
    </source>
</evidence>
<dbReference type="InterPro" id="IPR051015">
    <property type="entry name" value="EvgA-like"/>
</dbReference>
<dbReference type="GO" id="GO:0003677">
    <property type="term" value="F:DNA binding"/>
    <property type="evidence" value="ECO:0007669"/>
    <property type="project" value="UniProtKB-KW"/>
</dbReference>
<dbReference type="PANTHER" id="PTHR45566">
    <property type="entry name" value="HTH-TYPE TRANSCRIPTIONAL REGULATOR YHJB-RELATED"/>
    <property type="match status" value="1"/>
</dbReference>
<dbReference type="InterPro" id="IPR000792">
    <property type="entry name" value="Tscrpt_reg_LuxR_C"/>
</dbReference>
<dbReference type="InterPro" id="IPR011006">
    <property type="entry name" value="CheY-like_superfamily"/>
</dbReference>
<dbReference type="Gene3D" id="3.40.50.2300">
    <property type="match status" value="1"/>
</dbReference>
<organism evidence="4">
    <name type="scientific">hydrothermal vent metagenome</name>
    <dbReference type="NCBI Taxonomy" id="652676"/>
    <lineage>
        <taxon>unclassified sequences</taxon>
        <taxon>metagenomes</taxon>
        <taxon>ecological metagenomes</taxon>
    </lineage>
</organism>
<feature type="domain" description="HTH luxR-type" evidence="2">
    <location>
        <begin position="148"/>
        <end position="213"/>
    </location>
</feature>
<dbReference type="GO" id="GO:0006355">
    <property type="term" value="P:regulation of DNA-templated transcription"/>
    <property type="evidence" value="ECO:0007669"/>
    <property type="project" value="InterPro"/>
</dbReference>
<evidence type="ECO:0000259" key="2">
    <source>
        <dbReference type="PROSITE" id="PS50043"/>
    </source>
</evidence>
<dbReference type="SUPFAM" id="SSF46894">
    <property type="entry name" value="C-terminal effector domain of the bipartite response regulators"/>
    <property type="match status" value="1"/>
</dbReference>
<evidence type="ECO:0000259" key="3">
    <source>
        <dbReference type="PROSITE" id="PS50110"/>
    </source>
</evidence>
<keyword evidence="1" id="KW-0238">DNA-binding</keyword>
<protein>
    <recommendedName>
        <fullName evidence="5">Two-component transcriptional response regulator, LuxR family</fullName>
    </recommendedName>
</protein>
<dbReference type="PROSITE" id="PS50043">
    <property type="entry name" value="HTH_LUXR_2"/>
    <property type="match status" value="1"/>
</dbReference>
<dbReference type="CDD" id="cd06170">
    <property type="entry name" value="LuxR_C_like"/>
    <property type="match status" value="1"/>
</dbReference>
<dbReference type="PROSITE" id="PS50110">
    <property type="entry name" value="RESPONSE_REGULATORY"/>
    <property type="match status" value="1"/>
</dbReference>
<accession>A0A3B1AID2</accession>
<dbReference type="Pfam" id="PF00072">
    <property type="entry name" value="Response_reg"/>
    <property type="match status" value="1"/>
</dbReference>
<dbReference type="AlphaFoldDB" id="A0A3B1AID2"/>
<dbReference type="SMART" id="SM00421">
    <property type="entry name" value="HTH_LUXR"/>
    <property type="match status" value="1"/>
</dbReference>
<dbReference type="SUPFAM" id="SSF52172">
    <property type="entry name" value="CheY-like"/>
    <property type="match status" value="1"/>
</dbReference>
<dbReference type="InterPro" id="IPR036388">
    <property type="entry name" value="WH-like_DNA-bd_sf"/>
</dbReference>